<proteinExistence type="predicted"/>
<comment type="caution">
    <text evidence="3">The sequence shown here is derived from an EMBL/GenBank/DDBJ whole genome shotgun (WGS) entry which is preliminary data.</text>
</comment>
<keyword evidence="2" id="KW-1133">Transmembrane helix</keyword>
<feature type="compositionally biased region" description="Low complexity" evidence="1">
    <location>
        <begin position="195"/>
        <end position="205"/>
    </location>
</feature>
<dbReference type="AlphaFoldDB" id="A0A7Y7M0F4"/>
<dbReference type="Proteomes" id="UP000543556">
    <property type="component" value="Unassembled WGS sequence"/>
</dbReference>
<evidence type="ECO:0000313" key="3">
    <source>
        <dbReference type="EMBL" id="NVM95979.1"/>
    </source>
</evidence>
<feature type="transmembrane region" description="Helical" evidence="2">
    <location>
        <begin position="279"/>
        <end position="304"/>
    </location>
</feature>
<feature type="compositionally biased region" description="Acidic residues" evidence="1">
    <location>
        <begin position="248"/>
        <end position="269"/>
    </location>
</feature>
<keyword evidence="4" id="KW-1185">Reference proteome</keyword>
<feature type="compositionally biased region" description="Low complexity" evidence="1">
    <location>
        <begin position="155"/>
        <end position="167"/>
    </location>
</feature>
<evidence type="ECO:0000256" key="2">
    <source>
        <dbReference type="SAM" id="Phobius"/>
    </source>
</evidence>
<evidence type="ECO:0000313" key="4">
    <source>
        <dbReference type="Proteomes" id="UP000543556"/>
    </source>
</evidence>
<feature type="region of interest" description="Disordered" evidence="1">
    <location>
        <begin position="245"/>
        <end position="276"/>
    </location>
</feature>
<gene>
    <name evidence="3" type="ORF">G6034_13915</name>
</gene>
<sequence length="489" mass="50460">MPQPIDVGSILGGRYKVTGRILASAEDDVILDGLDQVLNRPVSILVSAVGNSQYLTQSAREVATGERVSNVSILDLGSQENSTYLIAARTSPADLLDLVVPSEPAAEGHDAEVYREPFFTDTLGTEIFGSARDAAPAAAAYVYEDDTPLTPARPSPAVRRAPVRPLAGQPAAPPAPTAAVPATPAGPRPVPAAAPAPAAATTATPKVTLWGDDDYGSTNDLQDASGDGGAARKGGTFPAAALAASDSYETDAGEAADDTEEDTDDDTDDGNAPRTGGRWLTGIIVSVLIVAALVFAVSHIGGLFNGGTVAQGDKTTASAAQQSTGAQATSAVPAPAAVPPVIARLTDITNYLPGQTHFNDMFMPRLPDAVDGNKGTYWPTVEFSNDTFAGATDSIDLAIELKQESTISSVTINQIAGSGGQFNIFTNSKASLDGARKIGSGSFSAPDFMLKAASGVKAKYVIVNFTQLPRLQPFKVYPFGLKIAEISVK</sequence>
<feature type="region of interest" description="Disordered" evidence="1">
    <location>
        <begin position="147"/>
        <end position="232"/>
    </location>
</feature>
<accession>A0A7Y7M0F4</accession>
<protein>
    <submittedName>
        <fullName evidence="3">ABC transporter substrate-binding protein</fullName>
    </submittedName>
</protein>
<name>A0A7Y7M0F4_9MICC</name>
<organism evidence="3 4">
    <name type="scientific">Arthrobacter wenxiniae</name>
    <dbReference type="NCBI Taxonomy" id="2713570"/>
    <lineage>
        <taxon>Bacteria</taxon>
        <taxon>Bacillati</taxon>
        <taxon>Actinomycetota</taxon>
        <taxon>Actinomycetes</taxon>
        <taxon>Micrococcales</taxon>
        <taxon>Micrococcaceae</taxon>
        <taxon>Arthrobacter</taxon>
    </lineage>
</organism>
<dbReference type="EMBL" id="JAAMFM010000022">
    <property type="protein sequence ID" value="NVM95979.1"/>
    <property type="molecule type" value="Genomic_DNA"/>
</dbReference>
<feature type="compositionally biased region" description="Pro residues" evidence="1">
    <location>
        <begin position="184"/>
        <end position="194"/>
    </location>
</feature>
<keyword evidence="2" id="KW-0812">Transmembrane</keyword>
<keyword evidence="2" id="KW-0472">Membrane</keyword>
<dbReference type="RefSeq" id="WP_176635702.1">
    <property type="nucleotide sequence ID" value="NZ_JAAMFM010000022.1"/>
</dbReference>
<reference evidence="3 4" key="1">
    <citation type="submission" date="2020-02" db="EMBL/GenBank/DDBJ databases">
        <title>Genome sequence of strain AETb3-4.</title>
        <authorList>
            <person name="Gao J."/>
            <person name="Zhang X."/>
        </authorList>
    </citation>
    <scope>NUCLEOTIDE SEQUENCE [LARGE SCALE GENOMIC DNA]</scope>
    <source>
        <strain evidence="3 4">AETb3-4</strain>
    </source>
</reference>
<evidence type="ECO:0000256" key="1">
    <source>
        <dbReference type="SAM" id="MobiDB-lite"/>
    </source>
</evidence>